<dbReference type="Gene3D" id="3.40.720.10">
    <property type="entry name" value="Alkaline Phosphatase, subunit A"/>
    <property type="match status" value="1"/>
</dbReference>
<evidence type="ECO:0000313" key="4">
    <source>
        <dbReference type="Proteomes" id="UP001420932"/>
    </source>
</evidence>
<dbReference type="AlphaFoldDB" id="A0AAP0K0P8"/>
<dbReference type="GO" id="GO:0006796">
    <property type="term" value="P:phosphate-containing compound metabolic process"/>
    <property type="evidence" value="ECO:0007669"/>
    <property type="project" value="UniProtKB-ARBA"/>
</dbReference>
<dbReference type="Pfam" id="PF04185">
    <property type="entry name" value="Phosphoesterase"/>
    <property type="match status" value="1"/>
</dbReference>
<keyword evidence="2" id="KW-0812">Transmembrane</keyword>
<evidence type="ECO:0000313" key="3">
    <source>
        <dbReference type="EMBL" id="KAK9142515.1"/>
    </source>
</evidence>
<organism evidence="3 4">
    <name type="scientific">Stephania yunnanensis</name>
    <dbReference type="NCBI Taxonomy" id="152371"/>
    <lineage>
        <taxon>Eukaryota</taxon>
        <taxon>Viridiplantae</taxon>
        <taxon>Streptophyta</taxon>
        <taxon>Embryophyta</taxon>
        <taxon>Tracheophyta</taxon>
        <taxon>Spermatophyta</taxon>
        <taxon>Magnoliopsida</taxon>
        <taxon>Ranunculales</taxon>
        <taxon>Menispermaceae</taxon>
        <taxon>Menispermoideae</taxon>
        <taxon>Cissampelideae</taxon>
        <taxon>Stephania</taxon>
    </lineage>
</organism>
<sequence length="102" mass="11714">MKPLLRRLYIQSRLVDDIPIANDDHPSHDIFEGLKVIKEVYEALRSSPQWNEFEVPIIDYHLALFFQPLLLLGITIGVTTIGIAFPFWLVTILIVILFLGLV</sequence>
<keyword evidence="4" id="KW-1185">Reference proteome</keyword>
<feature type="transmembrane region" description="Helical" evidence="2">
    <location>
        <begin position="69"/>
        <end position="99"/>
    </location>
</feature>
<proteinExistence type="predicted"/>
<reference evidence="3 4" key="1">
    <citation type="submission" date="2024-01" db="EMBL/GenBank/DDBJ databases">
        <title>Genome assemblies of Stephania.</title>
        <authorList>
            <person name="Yang L."/>
        </authorList>
    </citation>
    <scope>NUCLEOTIDE SEQUENCE [LARGE SCALE GENOMIC DNA]</scope>
    <source>
        <strain evidence="3">YNDBR</strain>
        <tissue evidence="3">Leaf</tissue>
    </source>
</reference>
<dbReference type="GO" id="GO:0016788">
    <property type="term" value="F:hydrolase activity, acting on ester bonds"/>
    <property type="evidence" value="ECO:0007669"/>
    <property type="project" value="InterPro"/>
</dbReference>
<accession>A0AAP0K0P8</accession>
<protein>
    <submittedName>
        <fullName evidence="3">Uncharacterized protein</fullName>
    </submittedName>
</protein>
<dbReference type="InterPro" id="IPR007312">
    <property type="entry name" value="Phosphoesterase"/>
</dbReference>
<keyword evidence="2" id="KW-1133">Transmembrane helix</keyword>
<keyword evidence="2" id="KW-0472">Membrane</keyword>
<dbReference type="EMBL" id="JBBNAF010000005">
    <property type="protein sequence ID" value="KAK9142515.1"/>
    <property type="molecule type" value="Genomic_DNA"/>
</dbReference>
<name>A0AAP0K0P8_9MAGN</name>
<dbReference type="Proteomes" id="UP001420932">
    <property type="component" value="Unassembled WGS sequence"/>
</dbReference>
<dbReference type="InterPro" id="IPR017850">
    <property type="entry name" value="Alkaline_phosphatase_core_sf"/>
</dbReference>
<evidence type="ECO:0000256" key="2">
    <source>
        <dbReference type="SAM" id="Phobius"/>
    </source>
</evidence>
<evidence type="ECO:0000256" key="1">
    <source>
        <dbReference type="ARBA" id="ARBA00022801"/>
    </source>
</evidence>
<keyword evidence="1" id="KW-0378">Hydrolase</keyword>
<gene>
    <name evidence="3" type="ORF">Syun_011915</name>
</gene>
<comment type="caution">
    <text evidence="3">The sequence shown here is derived from an EMBL/GenBank/DDBJ whole genome shotgun (WGS) entry which is preliminary data.</text>
</comment>